<dbReference type="SUPFAM" id="SSF52151">
    <property type="entry name" value="FabD/lysophospholipase-like"/>
    <property type="match status" value="1"/>
</dbReference>
<name>A0ABV5ZXC5_9PSEU</name>
<evidence type="ECO:0000259" key="1">
    <source>
        <dbReference type="SMART" id="SM00827"/>
    </source>
</evidence>
<dbReference type="InterPro" id="IPR016039">
    <property type="entry name" value="Thiolase-like"/>
</dbReference>
<dbReference type="PANTHER" id="PTHR43074:SF1">
    <property type="entry name" value="BETA-KETOACYL SYNTHASE FAMILY PROTEIN-RELATED"/>
    <property type="match status" value="1"/>
</dbReference>
<dbReference type="SUPFAM" id="SSF53901">
    <property type="entry name" value="Thiolase-like"/>
    <property type="match status" value="1"/>
</dbReference>
<dbReference type="SUPFAM" id="SSF55048">
    <property type="entry name" value="Probable ACP-binding domain of malonyl-CoA ACP transacylase"/>
    <property type="match status" value="1"/>
</dbReference>
<dbReference type="Gene3D" id="3.30.70.250">
    <property type="entry name" value="Malonyl-CoA ACP transacylase, ACP-binding"/>
    <property type="match status" value="1"/>
</dbReference>
<dbReference type="InterPro" id="IPR016035">
    <property type="entry name" value="Acyl_Trfase/lysoPLipase"/>
</dbReference>
<proteinExistence type="predicted"/>
<feature type="domain" description="Malonyl-CoA:ACP transacylase (MAT)" evidence="1">
    <location>
        <begin position="369"/>
        <end position="690"/>
    </location>
</feature>
<comment type="caution">
    <text evidence="2">The sequence shown here is derived from an EMBL/GenBank/DDBJ whole genome shotgun (WGS) entry which is preliminary data.</text>
</comment>
<dbReference type="SMART" id="SM00827">
    <property type="entry name" value="PKS_AT"/>
    <property type="match status" value="1"/>
</dbReference>
<dbReference type="InterPro" id="IPR014043">
    <property type="entry name" value="Acyl_transferase_dom"/>
</dbReference>
<gene>
    <name evidence="2" type="ORF">ACFFQA_16605</name>
</gene>
<dbReference type="Proteomes" id="UP001589693">
    <property type="component" value="Unassembled WGS sequence"/>
</dbReference>
<dbReference type="RefSeq" id="WP_377852859.1">
    <property type="nucleotide sequence ID" value="NZ_JBHLZU010000014.1"/>
</dbReference>
<dbReference type="InterPro" id="IPR052568">
    <property type="entry name" value="PKS-FAS_Synthase"/>
</dbReference>
<dbReference type="InterPro" id="IPR001227">
    <property type="entry name" value="Ac_transferase_dom_sf"/>
</dbReference>
<evidence type="ECO:0000313" key="2">
    <source>
        <dbReference type="EMBL" id="MFB9905555.1"/>
    </source>
</evidence>
<sequence>MSLGLDLVGIGVSLGQSEDTDRWEAAIHAGEAITPGPAADRLGAAVAQARADAALPQGEQALARVTVEAGTSEALLAAGALLSDRRVEAVLVVASDRVWGAVALVIARHEPDTRRWPQVYATVEAVARQHDEALAAAGTDPAMIDYVEVGPSESLDGLARTWSEATVGARHTALGTSGLPPATVSSLAAVAKAALCLHHLYLPAAPQAEPSLPEGSGFYRPTDSRPWVRTSRRRVRRVCVVALGVVVLAAATTRGDLVSVDWRRVSRTRLLALGGSDHEGLLRELASARAALLAGTALDVVCDQARRTLPAASRRVVLLAGDSAGMVGELDSCLRDLPSAEREGREWRSPAGSCAATRPLGADGKIALVYPGLFSVYLGLGADLTRCFPGLAHWGERSAGLPPDTLAARVVHPRTPIADADGRMRAAAELVADPATVLTAGLVFATGQTEVLRRFLGLRVDGAFGYCLGEIAVRIAVGCWRLTEQEDIVSHLTTMCPQTLVDAKRIVRRAWAAPATTPDENLWSMRLLFADAEEVRGALDDYDRVFLTHVNAPGEVVIAGDPAQCEALVARLGGTALRIGHSAVVHCPLVERERLATELRRPTSPPREPIEVLSTYRYRPTEETDPRRVAAQVADTLAKTVDFPRLVRAAYDRGYRYFVEVGPGDTCTRWITKILGGREHVAVSADRADEPVHLTVATLAARLISHGAPVDSAIFTAAQGDGRALVLR</sequence>
<evidence type="ECO:0000313" key="3">
    <source>
        <dbReference type="Proteomes" id="UP001589693"/>
    </source>
</evidence>
<dbReference type="Gene3D" id="3.40.47.10">
    <property type="match status" value="1"/>
</dbReference>
<reference evidence="2 3" key="1">
    <citation type="submission" date="2024-09" db="EMBL/GenBank/DDBJ databases">
        <authorList>
            <person name="Sun Q."/>
            <person name="Mori K."/>
        </authorList>
    </citation>
    <scope>NUCLEOTIDE SEQUENCE [LARGE SCALE GENOMIC DNA]</scope>
    <source>
        <strain evidence="2 3">TBRC 7907</strain>
    </source>
</reference>
<organism evidence="2 3">
    <name type="scientific">Allokutzneria oryzae</name>
    <dbReference type="NCBI Taxonomy" id="1378989"/>
    <lineage>
        <taxon>Bacteria</taxon>
        <taxon>Bacillati</taxon>
        <taxon>Actinomycetota</taxon>
        <taxon>Actinomycetes</taxon>
        <taxon>Pseudonocardiales</taxon>
        <taxon>Pseudonocardiaceae</taxon>
        <taxon>Allokutzneria</taxon>
    </lineage>
</organism>
<keyword evidence="3" id="KW-1185">Reference proteome</keyword>
<accession>A0ABV5ZXC5</accession>
<protein>
    <recommendedName>
        <fullName evidence="1">Malonyl-CoA:ACP transacylase (MAT) domain-containing protein</fullName>
    </recommendedName>
</protein>
<dbReference type="EMBL" id="JBHLZU010000014">
    <property type="protein sequence ID" value="MFB9905555.1"/>
    <property type="molecule type" value="Genomic_DNA"/>
</dbReference>
<dbReference type="InterPro" id="IPR016036">
    <property type="entry name" value="Malonyl_transacylase_ACP-bd"/>
</dbReference>
<dbReference type="PANTHER" id="PTHR43074">
    <property type="entry name" value="OMEGA-3 POLYUNSATURATED FATTY ACID SYNTHASE PFAB-RELATED"/>
    <property type="match status" value="1"/>
</dbReference>
<dbReference type="Gene3D" id="3.40.366.10">
    <property type="entry name" value="Malonyl-Coenzyme A Acyl Carrier Protein, domain 2"/>
    <property type="match status" value="2"/>
</dbReference>